<keyword evidence="1" id="KW-0812">Transmembrane</keyword>
<dbReference type="Proteomes" id="UP000002384">
    <property type="component" value="Chromosome"/>
</dbReference>
<sequence length="457" mass="51978">MNKSRKSRKRFKYLSVVKKLMIWVGKTAFLIGISFLIIFISVEFLIPTQPRSVFSDATVEENQPQEILPPSPSIPHWLTSSEEPSYSKAGQPLTPEERQYISHILGEINPPTSPLEFEQMPLFILHDTSGEIDIETINEKKRQAIGPYGDGIAAYIPREGEAIITRPGFFNRDRPTATAYEKALDITSEKNRDQQVHQIWKLINNHSKQIPLKEAINDINLDQSILFQRAKVWLETPSEKRFNQLKKRLNLDGAKTAGLWTVRHICQSVLSDDQSALILAKSSKDIKPLKNSCQKVIPVLSTSHQRVRSSVHIELIQKRGSECYTTNAQVKHYNSLVSNSLKIPNNKIVPLQTLTRPAYTVSQYQNLTLLYLRSALEAGYFPKITTHFWVDRGEVGLIGDHCDPRGLDLNYFYQMISETLGDSWGTIYGIEPNYGLDAGQGHNVWWSDEIMGTFPPF</sequence>
<keyword evidence="1" id="KW-1133">Transmembrane helix</keyword>
<dbReference type="RefSeq" id="WP_015955462.1">
    <property type="nucleotide sequence ID" value="NC_011729.1"/>
</dbReference>
<protein>
    <submittedName>
        <fullName evidence="2">Uncharacterized protein</fullName>
    </submittedName>
</protein>
<feature type="transmembrane region" description="Helical" evidence="1">
    <location>
        <begin position="20"/>
        <end position="42"/>
    </location>
</feature>
<dbReference type="eggNOG" id="ENOG5032WF5">
    <property type="taxonomic scope" value="Bacteria"/>
</dbReference>
<dbReference type="EMBL" id="CP001291">
    <property type="protein sequence ID" value="ACK71867.1"/>
    <property type="molecule type" value="Genomic_DNA"/>
</dbReference>
<dbReference type="HOGENOM" id="CLU_048422_0_0_3"/>
<accession>B7KFF1</accession>
<organism evidence="2 3">
    <name type="scientific">Gloeothece citriformis (strain PCC 7424)</name>
    <name type="common">Cyanothece sp. (strain PCC 7424)</name>
    <dbReference type="NCBI Taxonomy" id="65393"/>
    <lineage>
        <taxon>Bacteria</taxon>
        <taxon>Bacillati</taxon>
        <taxon>Cyanobacteriota</taxon>
        <taxon>Cyanophyceae</taxon>
        <taxon>Oscillatoriophycideae</taxon>
        <taxon>Chroococcales</taxon>
        <taxon>Aphanothecaceae</taxon>
        <taxon>Gloeothece</taxon>
        <taxon>Gloeothece citriformis</taxon>
    </lineage>
</organism>
<reference evidence="3" key="1">
    <citation type="journal article" date="2011" name="MBio">
        <title>Novel metabolic attributes of the genus Cyanothece, comprising a group of unicellular nitrogen-fixing Cyanobacteria.</title>
        <authorList>
            <person name="Bandyopadhyay A."/>
            <person name="Elvitigala T."/>
            <person name="Welsh E."/>
            <person name="Stockel J."/>
            <person name="Liberton M."/>
            <person name="Min H."/>
            <person name="Sherman L.A."/>
            <person name="Pakrasi H.B."/>
        </authorList>
    </citation>
    <scope>NUCLEOTIDE SEQUENCE [LARGE SCALE GENOMIC DNA]</scope>
    <source>
        <strain evidence="3">PCC 7424</strain>
    </source>
</reference>
<evidence type="ECO:0000313" key="2">
    <source>
        <dbReference type="EMBL" id="ACK71867.1"/>
    </source>
</evidence>
<dbReference type="KEGG" id="cyc:PCC7424_3474"/>
<proteinExistence type="predicted"/>
<evidence type="ECO:0000256" key="1">
    <source>
        <dbReference type="SAM" id="Phobius"/>
    </source>
</evidence>
<dbReference type="AlphaFoldDB" id="B7KFF1"/>
<evidence type="ECO:0000313" key="3">
    <source>
        <dbReference type="Proteomes" id="UP000002384"/>
    </source>
</evidence>
<dbReference type="OrthoDB" id="583037at2"/>
<gene>
    <name evidence="2" type="ordered locus">PCC7424_3474</name>
</gene>
<keyword evidence="1" id="KW-0472">Membrane</keyword>
<name>B7KFF1_GLOC7</name>
<keyword evidence="3" id="KW-1185">Reference proteome</keyword>